<evidence type="ECO:0000256" key="3">
    <source>
        <dbReference type="ARBA" id="ARBA00022737"/>
    </source>
</evidence>
<accession>A0AAD5LFX4</accession>
<keyword evidence="8" id="KW-0732">Signal</keyword>
<feature type="signal peptide" evidence="8">
    <location>
        <begin position="1"/>
        <end position="21"/>
    </location>
</feature>
<dbReference type="GO" id="GO:0005886">
    <property type="term" value="C:plasma membrane"/>
    <property type="evidence" value="ECO:0007669"/>
    <property type="project" value="TreeGrafter"/>
</dbReference>
<dbReference type="PANTHER" id="PTHR10372:SF27">
    <property type="entry name" value="ADHERENS JUNCTION PROTEIN P120"/>
    <property type="match status" value="1"/>
</dbReference>
<evidence type="ECO:0000256" key="6">
    <source>
        <dbReference type="PROSITE-ProRule" id="PRU00259"/>
    </source>
</evidence>
<sequence length="1141" mass="122169">MGFCFTPAWTQLPVLFLCVRALPICIGALTNKQKIHFGFAASHLYSFVDRQVETSHEERTHSKTETFTRRVYYPADSNQGNANVMPQYTLGTDPTGTYGHTTYSSSNGGPAGHVDAPSSSPGIPANATLVSRTKQQLTTQQVTTVTQLVREVQHIGPDGQPVLVDPYNPYGEYTGQPHSTGTYGRNGSSSSSIGVTGIPVVGQPQRFANYEHIAEGADYRTHSPAGYGRTANYADYEPYPHLAGPRGGGSVVVGPPPDYAYQTAQPPGLYRDYPDMDPGNAGTLSSGVPIYGDRPPTPPSPSEQSESPLPHHSRDYSRQGLPYPPSGYAEMDNAVPPDRYAAHSPYGRAAYANVNGLDPGSTAGPGMGSTYRLHQDDQDDQQMQYQAQQDFGMNSTGHSPTRRLAPPPPSRTGGVENTYQPRPPPPVPAEAMASLNIGLDKSGVRWRDPDLHEVIAFLNNPNAVVKANAAAYLQHLCYNSDPVKQQTRLLGGIPLLVGLISSEQPDVHRNACGALRNLSYGRQNDENKRALHKAGGIPALVRLLTRRPDSDVQELVTGVLWNLSSCEELKRIILDEALSVLVAQVIIPHSGWDRKKPGPTHWTPLLRNGSGILRNVSSAGIEARQALRLKDGVVEALLYLVRGAIDQNHMDNKSVENVICVLRNLSYRCEEVVNPNYDKQPPNAGAGAGGGGGQTRATAQHSGENQGCFGASRKKKDGSGASGTLLPSPSSPSTNSGANAAANSGSSGNLPQRSDPPKGMELLWQPDIVQPYLALLSNCSNPETLEAAAGAIQNLAACYWQPSIDIRAAVRKEKGLPVLVELLRMEVDRVVCAVATALRNLALDQRNKELIGKYAMRDLVQKLPSSTPPPANPKNQQGIQQQQHDLGGASDETIAAVLATLNEVIKKNAEFARSLLDESGVDRLVSITRQKQRYSSRVVKFASQVLAALWTHQELRDAYKKSGWKESDFVSRSSTVSGSGSSGGGAGGGGISGGGGASSPSHSAANSTLNRPMSSQGGTRYEDKTLSLQRSNNASGFANANNNGQANRQQTYRADDVPLADMQYAEGSTHAPPTGGVRIFPPGTKPGEPVYAQVNRDKKRSRQYEGGSSQDMGLTGTYDEAPSLSRLNMDPHGQGAGDSWV</sequence>
<feature type="repeat" description="ARM" evidence="6">
    <location>
        <begin position="814"/>
        <end position="851"/>
    </location>
</feature>
<dbReference type="InterPro" id="IPR011989">
    <property type="entry name" value="ARM-like"/>
</dbReference>
<feature type="region of interest" description="Disordered" evidence="7">
    <location>
        <begin position="862"/>
        <end position="885"/>
    </location>
</feature>
<feature type="region of interest" description="Disordered" evidence="7">
    <location>
        <begin position="675"/>
        <end position="760"/>
    </location>
</feature>
<proteinExistence type="inferred from homology"/>
<feature type="compositionally biased region" description="Low complexity" evidence="7">
    <location>
        <begin position="381"/>
        <end position="390"/>
    </location>
</feature>
<feature type="region of interest" description="Disordered" evidence="7">
    <location>
        <begin position="247"/>
        <end position="340"/>
    </location>
</feature>
<feature type="compositionally biased region" description="Low complexity" evidence="7">
    <location>
        <begin position="998"/>
        <end position="1007"/>
    </location>
</feature>
<feature type="compositionally biased region" description="Polar residues" evidence="7">
    <location>
        <begin position="1008"/>
        <end position="1018"/>
    </location>
</feature>
<dbReference type="FunFam" id="1.25.10.10:FF:000336">
    <property type="entry name" value="Catenin delta-2"/>
    <property type="match status" value="1"/>
</dbReference>
<dbReference type="InterPro" id="IPR016024">
    <property type="entry name" value="ARM-type_fold"/>
</dbReference>
<dbReference type="Proteomes" id="UP000820818">
    <property type="component" value="Linkage Group LG6"/>
</dbReference>
<evidence type="ECO:0000256" key="5">
    <source>
        <dbReference type="ARBA" id="ARBA00022949"/>
    </source>
</evidence>
<dbReference type="InterPro" id="IPR028435">
    <property type="entry name" value="Plakophilin/d_Catenin"/>
</dbReference>
<evidence type="ECO:0000256" key="4">
    <source>
        <dbReference type="ARBA" id="ARBA00022889"/>
    </source>
</evidence>
<dbReference type="Gene3D" id="1.25.10.10">
    <property type="entry name" value="Leucine-rich Repeat Variant"/>
    <property type="match status" value="1"/>
</dbReference>
<feature type="region of interest" description="Disordered" evidence="7">
    <location>
        <begin position="101"/>
        <end position="125"/>
    </location>
</feature>
<comment type="similarity">
    <text evidence="2">Belongs to the beta-catenin family.</text>
</comment>
<evidence type="ECO:0000256" key="2">
    <source>
        <dbReference type="ARBA" id="ARBA00005462"/>
    </source>
</evidence>
<comment type="caution">
    <text evidence="9">The sequence shown here is derived from an EMBL/GenBank/DDBJ whole genome shotgun (WGS) entry which is preliminary data.</text>
</comment>
<dbReference type="GO" id="GO:0005634">
    <property type="term" value="C:nucleus"/>
    <property type="evidence" value="ECO:0007669"/>
    <property type="project" value="TreeGrafter"/>
</dbReference>
<feature type="region of interest" description="Disordered" evidence="7">
    <location>
        <begin position="357"/>
        <end position="427"/>
    </location>
</feature>
<reference evidence="9 10" key="1">
    <citation type="submission" date="2022-05" db="EMBL/GenBank/DDBJ databases">
        <title>A multi-omics perspective on studying reproductive biology in Daphnia sinensis.</title>
        <authorList>
            <person name="Jia J."/>
        </authorList>
    </citation>
    <scope>NUCLEOTIDE SEQUENCE [LARGE SCALE GENOMIC DNA]</scope>
    <source>
        <strain evidence="9 10">WSL</strain>
    </source>
</reference>
<keyword evidence="3" id="KW-0677">Repeat</keyword>
<feature type="region of interest" description="Disordered" evidence="7">
    <location>
        <begin position="1067"/>
        <end position="1141"/>
    </location>
</feature>
<dbReference type="GO" id="GO:0098609">
    <property type="term" value="P:cell-cell adhesion"/>
    <property type="evidence" value="ECO:0007669"/>
    <property type="project" value="InterPro"/>
</dbReference>
<feature type="chain" id="PRO_5042273663" description="Catenin delta-2" evidence="8">
    <location>
        <begin position="22"/>
        <end position="1141"/>
    </location>
</feature>
<feature type="repeat" description="ARM" evidence="6">
    <location>
        <begin position="491"/>
        <end position="526"/>
    </location>
</feature>
<dbReference type="PROSITE" id="PS50176">
    <property type="entry name" value="ARM_REPEAT"/>
    <property type="match status" value="3"/>
</dbReference>
<protein>
    <recommendedName>
        <fullName evidence="11">Catenin delta-2</fullName>
    </recommendedName>
</protein>
<evidence type="ECO:0008006" key="11">
    <source>
        <dbReference type="Google" id="ProtNLM"/>
    </source>
</evidence>
<name>A0AAD5LFX4_9CRUS</name>
<dbReference type="InterPro" id="IPR000225">
    <property type="entry name" value="Armadillo"/>
</dbReference>
<evidence type="ECO:0000256" key="7">
    <source>
        <dbReference type="SAM" id="MobiDB-lite"/>
    </source>
</evidence>
<comment type="subcellular location">
    <subcellularLocation>
        <location evidence="1">Cell junction</location>
    </subcellularLocation>
</comment>
<evidence type="ECO:0000256" key="8">
    <source>
        <dbReference type="SAM" id="SignalP"/>
    </source>
</evidence>
<evidence type="ECO:0000313" key="9">
    <source>
        <dbReference type="EMBL" id="KAI9556983.1"/>
    </source>
</evidence>
<dbReference type="SUPFAM" id="SSF48371">
    <property type="entry name" value="ARM repeat"/>
    <property type="match status" value="1"/>
</dbReference>
<dbReference type="GO" id="GO:0005737">
    <property type="term" value="C:cytoplasm"/>
    <property type="evidence" value="ECO:0007669"/>
    <property type="project" value="TreeGrafter"/>
</dbReference>
<feature type="region of interest" description="Disordered" evidence="7">
    <location>
        <begin position="966"/>
        <end position="1020"/>
    </location>
</feature>
<dbReference type="PANTHER" id="PTHR10372">
    <property type="entry name" value="PLAKOPHILLIN-RELATED"/>
    <property type="match status" value="1"/>
</dbReference>
<evidence type="ECO:0000256" key="1">
    <source>
        <dbReference type="ARBA" id="ARBA00004282"/>
    </source>
</evidence>
<dbReference type="Pfam" id="PF00514">
    <property type="entry name" value="Arm"/>
    <property type="match status" value="4"/>
</dbReference>
<dbReference type="GO" id="GO:0005912">
    <property type="term" value="C:adherens junction"/>
    <property type="evidence" value="ECO:0007669"/>
    <property type="project" value="TreeGrafter"/>
</dbReference>
<keyword evidence="5" id="KW-0965">Cell junction</keyword>
<dbReference type="SMART" id="SM00185">
    <property type="entry name" value="ARM"/>
    <property type="match status" value="7"/>
</dbReference>
<dbReference type="EMBL" id="WJBH02000006">
    <property type="protein sequence ID" value="KAI9556983.1"/>
    <property type="molecule type" value="Genomic_DNA"/>
</dbReference>
<keyword evidence="4" id="KW-0130">Cell adhesion</keyword>
<feature type="repeat" description="ARM" evidence="6">
    <location>
        <begin position="535"/>
        <end position="578"/>
    </location>
</feature>
<feature type="compositionally biased region" description="Gly residues" evidence="7">
    <location>
        <begin position="980"/>
        <end position="997"/>
    </location>
</feature>
<organism evidence="9 10">
    <name type="scientific">Daphnia sinensis</name>
    <dbReference type="NCBI Taxonomy" id="1820382"/>
    <lineage>
        <taxon>Eukaryota</taxon>
        <taxon>Metazoa</taxon>
        <taxon>Ecdysozoa</taxon>
        <taxon>Arthropoda</taxon>
        <taxon>Crustacea</taxon>
        <taxon>Branchiopoda</taxon>
        <taxon>Diplostraca</taxon>
        <taxon>Cladocera</taxon>
        <taxon>Anomopoda</taxon>
        <taxon>Daphniidae</taxon>
        <taxon>Daphnia</taxon>
        <taxon>Daphnia similis group</taxon>
    </lineage>
</organism>
<gene>
    <name evidence="9" type="ORF">GHT06_016776</name>
</gene>
<evidence type="ECO:0000313" key="10">
    <source>
        <dbReference type="Proteomes" id="UP000820818"/>
    </source>
</evidence>
<feature type="compositionally biased region" description="Polar residues" evidence="7">
    <location>
        <begin position="695"/>
        <end position="705"/>
    </location>
</feature>
<feature type="compositionally biased region" description="Low complexity" evidence="7">
    <location>
        <begin position="722"/>
        <end position="751"/>
    </location>
</feature>
<dbReference type="AlphaFoldDB" id="A0AAD5LFX4"/>
<keyword evidence="10" id="KW-1185">Reference proteome</keyword>